<dbReference type="SUPFAM" id="SSF88713">
    <property type="entry name" value="Glycoside hydrolase/deacetylase"/>
    <property type="match status" value="1"/>
</dbReference>
<name>A0A2S4MB92_9HYPH</name>
<evidence type="ECO:0000313" key="1">
    <source>
        <dbReference type="EMBL" id="POR51757.1"/>
    </source>
</evidence>
<keyword evidence="2" id="KW-1185">Reference proteome</keyword>
<accession>A0A2S4MB92</accession>
<evidence type="ECO:0000313" key="2">
    <source>
        <dbReference type="Proteomes" id="UP000236919"/>
    </source>
</evidence>
<dbReference type="Proteomes" id="UP000236919">
    <property type="component" value="Unassembled WGS sequence"/>
</dbReference>
<protein>
    <recommendedName>
        <fullName evidence="3">Polysaccharide deacetylase</fullName>
    </recommendedName>
</protein>
<gene>
    <name evidence="1" type="ORF">CYD53_10638</name>
</gene>
<dbReference type="AlphaFoldDB" id="A0A2S4MB92"/>
<dbReference type="OrthoDB" id="6086702at2"/>
<dbReference type="RefSeq" id="WP_103718360.1">
    <property type="nucleotide sequence ID" value="NZ_PQFZ01000006.1"/>
</dbReference>
<dbReference type="EMBL" id="PQFZ01000006">
    <property type="protein sequence ID" value="POR51757.1"/>
    <property type="molecule type" value="Genomic_DNA"/>
</dbReference>
<dbReference type="InterPro" id="IPR011330">
    <property type="entry name" value="Glyco_hydro/deAcase_b/a-brl"/>
</dbReference>
<proteinExistence type="predicted"/>
<sequence>MSDTSLDELLAELDCWSEAGRPLRLWLRDDDAVAPSPALDHLAGLSERFALPVLLAVIPMLAEPALAAALRAAPSLLPCQHGCRHQNHAAIGMKKSEFGAGRARAEAEADIAAGRQRLGDLLGAAVLPVFVPPWNRIDPALARTLPEFGLAGLSCFRGFGLGGDGPALVNSDIDVMDWHGGRIGRSLQALALEIRDRLAARRQQSEGTDTLGLLLHHRDHDETAWATLQTLLATLTAHPVIVTTDPARLFSDRCAAKMRHSGSGRSLP</sequence>
<evidence type="ECO:0008006" key="3">
    <source>
        <dbReference type="Google" id="ProtNLM"/>
    </source>
</evidence>
<reference evidence="1 2" key="1">
    <citation type="submission" date="2018-01" db="EMBL/GenBank/DDBJ databases">
        <title>Genomic Encyclopedia of Type Strains, Phase III (KMG-III): the genomes of soil and plant-associated and newly described type strains.</title>
        <authorList>
            <person name="Whitman W."/>
        </authorList>
    </citation>
    <scope>NUCLEOTIDE SEQUENCE [LARGE SCALE GENOMIC DNA]</scope>
    <source>
        <strain evidence="1 2">1131</strain>
    </source>
</reference>
<comment type="caution">
    <text evidence="1">The sequence shown here is derived from an EMBL/GenBank/DDBJ whole genome shotgun (WGS) entry which is preliminary data.</text>
</comment>
<dbReference type="GO" id="GO:0005975">
    <property type="term" value="P:carbohydrate metabolic process"/>
    <property type="evidence" value="ECO:0007669"/>
    <property type="project" value="InterPro"/>
</dbReference>
<dbReference type="Gene3D" id="3.20.20.370">
    <property type="entry name" value="Glycoside hydrolase/deacetylase"/>
    <property type="match status" value="1"/>
</dbReference>
<organism evidence="1 2">
    <name type="scientific">Bosea psychrotolerans</name>
    <dbReference type="NCBI Taxonomy" id="1871628"/>
    <lineage>
        <taxon>Bacteria</taxon>
        <taxon>Pseudomonadati</taxon>
        <taxon>Pseudomonadota</taxon>
        <taxon>Alphaproteobacteria</taxon>
        <taxon>Hyphomicrobiales</taxon>
        <taxon>Boseaceae</taxon>
        <taxon>Bosea</taxon>
    </lineage>
</organism>